<dbReference type="PROSITE" id="PS51278">
    <property type="entry name" value="GATASE_TYPE_2"/>
    <property type="match status" value="1"/>
</dbReference>
<proteinExistence type="predicted"/>
<dbReference type="OMA" id="WSNINLR"/>
<evidence type="ECO:0000256" key="1">
    <source>
        <dbReference type="ARBA" id="ARBA00022962"/>
    </source>
</evidence>
<dbReference type="STRING" id="361077.A0A151ZGC8"/>
<dbReference type="GO" id="GO:0005737">
    <property type="term" value="C:cytoplasm"/>
    <property type="evidence" value="ECO:0007669"/>
    <property type="project" value="TreeGrafter"/>
</dbReference>
<feature type="domain" description="Glutamine amidotransferase type-2" evidence="2">
    <location>
        <begin position="2"/>
        <end position="343"/>
    </location>
</feature>
<dbReference type="EMBL" id="LODT01000028">
    <property type="protein sequence ID" value="KYQ92969.1"/>
    <property type="molecule type" value="Genomic_DNA"/>
</dbReference>
<dbReference type="GO" id="GO:0016740">
    <property type="term" value="F:transferase activity"/>
    <property type="evidence" value="ECO:0007669"/>
    <property type="project" value="UniProtKB-KW"/>
</dbReference>
<evidence type="ECO:0000313" key="3">
    <source>
        <dbReference type="EMBL" id="KYQ92969.1"/>
    </source>
</evidence>
<reference evidence="3 4" key="1">
    <citation type="submission" date="2015-12" db="EMBL/GenBank/DDBJ databases">
        <title>Dictyostelia acquired genes for synthesis and detection of signals that induce cell-type specialization by lateral gene transfer from prokaryotes.</title>
        <authorList>
            <person name="Gloeckner G."/>
            <person name="Schaap P."/>
        </authorList>
    </citation>
    <scope>NUCLEOTIDE SEQUENCE [LARGE SCALE GENOMIC DNA]</scope>
    <source>
        <strain evidence="3 4">TK</strain>
    </source>
</reference>
<gene>
    <name evidence="3" type="ORF">DLAC_05570</name>
</gene>
<dbReference type="SUPFAM" id="SSF56235">
    <property type="entry name" value="N-terminal nucleophile aminohydrolases (Ntn hydrolases)"/>
    <property type="match status" value="1"/>
</dbReference>
<dbReference type="InParanoid" id="A0A151ZGC8"/>
<keyword evidence="4" id="KW-1185">Reference proteome</keyword>
<evidence type="ECO:0000259" key="2">
    <source>
        <dbReference type="PROSITE" id="PS51278"/>
    </source>
</evidence>
<dbReference type="Proteomes" id="UP000076078">
    <property type="component" value="Unassembled WGS sequence"/>
</dbReference>
<name>A0A151ZGC8_TIELA</name>
<dbReference type="InterPro" id="IPR029055">
    <property type="entry name" value="Ntn_hydrolases_N"/>
</dbReference>
<dbReference type="InterPro" id="IPR052373">
    <property type="entry name" value="Gamma-glu_amide_hydrolase"/>
</dbReference>
<dbReference type="AlphaFoldDB" id="A0A151ZGC8"/>
<organism evidence="3 4">
    <name type="scientific">Tieghemostelium lacteum</name>
    <name type="common">Slime mold</name>
    <name type="synonym">Dictyostelium lacteum</name>
    <dbReference type="NCBI Taxonomy" id="361077"/>
    <lineage>
        <taxon>Eukaryota</taxon>
        <taxon>Amoebozoa</taxon>
        <taxon>Evosea</taxon>
        <taxon>Eumycetozoa</taxon>
        <taxon>Dictyostelia</taxon>
        <taxon>Dictyosteliales</taxon>
        <taxon>Raperosteliaceae</taxon>
        <taxon>Tieghemostelium</taxon>
    </lineage>
</organism>
<dbReference type="Pfam" id="PF13230">
    <property type="entry name" value="GATase_4"/>
    <property type="match status" value="1"/>
</dbReference>
<sequence>MCRFIYYLGPPTKLSTIISEPSHGLINQSLHSTCPGLTLNADGFGVAWYNDFSAIPGVFKDITPAWSNINLRQLAKSTKSSCIMAHVRAASAGAIVNTNCHPFTFKNLSFMHNGTITYFSKLKRSILSMLSDTAFEMIKGTTDSEVLFALFITNYEKEIKYVQEQVKPSGAVYYSTHCQLEMEEKPYPPTGIDVLPKVLRETIQQIHRLILEFEIQQEILPKDYQVESGASMNHTHTCSKLNLAVTDGVNVVVSRYATGQIENAHTLYWSRGTTIQCDSGHCKIGRSCELSPMSLQYGQGNTIQHSLVISSEPLAQDFKCEEVPINHMVIGNCHGGFSIDAIN</sequence>
<dbReference type="OrthoDB" id="14446at2759"/>
<keyword evidence="1 3" id="KW-0315">Glutamine amidotransferase</keyword>
<dbReference type="PANTHER" id="PTHR43187:SF1">
    <property type="entry name" value="GLUTAMINE AMIDOTRANSFERASE DUG3-RELATED"/>
    <property type="match status" value="1"/>
</dbReference>
<dbReference type="PANTHER" id="PTHR43187">
    <property type="entry name" value="GLUTAMINE AMIDOTRANSFERASE DUG3-RELATED"/>
    <property type="match status" value="1"/>
</dbReference>
<accession>A0A151ZGC8</accession>
<dbReference type="InterPro" id="IPR017932">
    <property type="entry name" value="GATase_2_dom"/>
</dbReference>
<dbReference type="GO" id="GO:0061672">
    <property type="term" value="C:glutathione hydrolase complex"/>
    <property type="evidence" value="ECO:0007669"/>
    <property type="project" value="TreeGrafter"/>
</dbReference>
<dbReference type="GO" id="GO:0008242">
    <property type="term" value="F:omega peptidase activity"/>
    <property type="evidence" value="ECO:0007669"/>
    <property type="project" value="TreeGrafter"/>
</dbReference>
<evidence type="ECO:0000313" key="4">
    <source>
        <dbReference type="Proteomes" id="UP000076078"/>
    </source>
</evidence>
<dbReference type="GO" id="GO:0006751">
    <property type="term" value="P:glutathione catabolic process"/>
    <property type="evidence" value="ECO:0007669"/>
    <property type="project" value="TreeGrafter"/>
</dbReference>
<comment type="caution">
    <text evidence="3">The sequence shown here is derived from an EMBL/GenBank/DDBJ whole genome shotgun (WGS) entry which is preliminary data.</text>
</comment>
<keyword evidence="3" id="KW-0808">Transferase</keyword>
<dbReference type="InterPro" id="IPR026869">
    <property type="entry name" value="EgtC-like"/>
</dbReference>
<protein>
    <submittedName>
        <fullName evidence="3">Putative glutamine amidotransferase</fullName>
    </submittedName>
</protein>
<dbReference type="CDD" id="cd01908">
    <property type="entry name" value="YafJ"/>
    <property type="match status" value="1"/>
</dbReference>
<dbReference type="Gene3D" id="3.60.20.10">
    <property type="entry name" value="Glutamine Phosphoribosylpyrophosphate, subunit 1, domain 1"/>
    <property type="match status" value="1"/>
</dbReference>